<protein>
    <recommendedName>
        <fullName evidence="3">Plasmid stabilization system protein</fullName>
    </recommendedName>
</protein>
<name>A0A5B9QCM3_9BACT</name>
<gene>
    <name evidence="1" type="ORF">Pr1d_26680</name>
</gene>
<dbReference type="AlphaFoldDB" id="A0A5B9QCM3"/>
<sequence>MANKIRFHPGMIDDLTQAIGWYDTKSHRLGDRFRVAVKCSLEEIERSPEANSRVFDDEDIRYRQIRSFPYLVLFRLHPGIIHIGGLVHSASDPKKWHSRMSDI</sequence>
<dbReference type="KEGG" id="bgok:Pr1d_26680"/>
<dbReference type="Gene3D" id="3.30.2310.20">
    <property type="entry name" value="RelE-like"/>
    <property type="match status" value="1"/>
</dbReference>
<dbReference type="Proteomes" id="UP000323917">
    <property type="component" value="Chromosome"/>
</dbReference>
<evidence type="ECO:0000313" key="2">
    <source>
        <dbReference type="Proteomes" id="UP000323917"/>
    </source>
</evidence>
<dbReference type="InterPro" id="IPR035093">
    <property type="entry name" value="RelE/ParE_toxin_dom_sf"/>
</dbReference>
<dbReference type="EMBL" id="CP042913">
    <property type="protein sequence ID" value="QEG35370.1"/>
    <property type="molecule type" value="Genomic_DNA"/>
</dbReference>
<organism evidence="1 2">
    <name type="scientific">Bythopirellula goksoeyrii</name>
    <dbReference type="NCBI Taxonomy" id="1400387"/>
    <lineage>
        <taxon>Bacteria</taxon>
        <taxon>Pseudomonadati</taxon>
        <taxon>Planctomycetota</taxon>
        <taxon>Planctomycetia</taxon>
        <taxon>Pirellulales</taxon>
        <taxon>Lacipirellulaceae</taxon>
        <taxon>Bythopirellula</taxon>
    </lineage>
</organism>
<proteinExistence type="predicted"/>
<dbReference type="RefSeq" id="WP_148073893.1">
    <property type="nucleotide sequence ID" value="NZ_CP042913.1"/>
</dbReference>
<evidence type="ECO:0000313" key="1">
    <source>
        <dbReference type="EMBL" id="QEG35370.1"/>
    </source>
</evidence>
<accession>A0A5B9QCM3</accession>
<dbReference type="OrthoDB" id="9809155at2"/>
<evidence type="ECO:0008006" key="3">
    <source>
        <dbReference type="Google" id="ProtNLM"/>
    </source>
</evidence>
<keyword evidence="2" id="KW-1185">Reference proteome</keyword>
<reference evidence="1 2" key="1">
    <citation type="submission" date="2019-08" db="EMBL/GenBank/DDBJ databases">
        <title>Deep-cultivation of Planctomycetes and their phenomic and genomic characterization uncovers novel biology.</title>
        <authorList>
            <person name="Wiegand S."/>
            <person name="Jogler M."/>
            <person name="Boedeker C."/>
            <person name="Pinto D."/>
            <person name="Vollmers J."/>
            <person name="Rivas-Marin E."/>
            <person name="Kohn T."/>
            <person name="Peeters S.H."/>
            <person name="Heuer A."/>
            <person name="Rast P."/>
            <person name="Oberbeckmann S."/>
            <person name="Bunk B."/>
            <person name="Jeske O."/>
            <person name="Meyerdierks A."/>
            <person name="Storesund J.E."/>
            <person name="Kallscheuer N."/>
            <person name="Luecker S."/>
            <person name="Lage O.M."/>
            <person name="Pohl T."/>
            <person name="Merkel B.J."/>
            <person name="Hornburger P."/>
            <person name="Mueller R.-W."/>
            <person name="Bruemmer F."/>
            <person name="Labrenz M."/>
            <person name="Spormann A.M."/>
            <person name="Op den Camp H."/>
            <person name="Overmann J."/>
            <person name="Amann R."/>
            <person name="Jetten M.S.M."/>
            <person name="Mascher T."/>
            <person name="Medema M.H."/>
            <person name="Devos D.P."/>
            <person name="Kaster A.-K."/>
            <person name="Ovreas L."/>
            <person name="Rohde M."/>
            <person name="Galperin M.Y."/>
            <person name="Jogler C."/>
        </authorList>
    </citation>
    <scope>NUCLEOTIDE SEQUENCE [LARGE SCALE GENOMIC DNA]</scope>
    <source>
        <strain evidence="1 2">Pr1d</strain>
    </source>
</reference>